<name>A0A1X7T064_AMPQE</name>
<dbReference type="OMA" id="ATHEVHK"/>
<dbReference type="STRING" id="400682.A0A1X7T064"/>
<reference evidence="1" key="1">
    <citation type="submission" date="2017-05" db="UniProtKB">
        <authorList>
            <consortium name="EnsemblMetazoa"/>
        </authorList>
    </citation>
    <scope>IDENTIFICATION</scope>
</reference>
<organism evidence="1">
    <name type="scientific">Amphimedon queenslandica</name>
    <name type="common">Sponge</name>
    <dbReference type="NCBI Taxonomy" id="400682"/>
    <lineage>
        <taxon>Eukaryota</taxon>
        <taxon>Metazoa</taxon>
        <taxon>Porifera</taxon>
        <taxon>Demospongiae</taxon>
        <taxon>Heteroscleromorpha</taxon>
        <taxon>Haplosclerida</taxon>
        <taxon>Niphatidae</taxon>
        <taxon>Amphimedon</taxon>
    </lineage>
</organism>
<dbReference type="PANTHER" id="PTHR46579:SF1">
    <property type="entry name" value="F5_8 TYPE C DOMAIN-CONTAINING PROTEIN"/>
    <property type="match status" value="1"/>
</dbReference>
<proteinExistence type="predicted"/>
<accession>A0A1X7T064</accession>
<dbReference type="OrthoDB" id="8194903at2759"/>
<dbReference type="AlphaFoldDB" id="A0A1X7T064"/>
<evidence type="ECO:0008006" key="2">
    <source>
        <dbReference type="Google" id="ProtNLM"/>
    </source>
</evidence>
<sequence>MVLAAVFDLPAKAAVLNTIQFNGYYGCIYCKDRGEAATSHQHVNPPTATHEVHKEKDMLKWAREAESSGKTVYGVKGLSVHSNIVNIPYGVPIDYMHSVLEGVVKTLLSYWFKRSNVPYSLKQYIGAIDKEMLQIRPPHKFRRSPRALESFPYWKVSEYRVLLLFHAVPLLKQYLPPDYILHLSLLVFAIHRLLSTTVQSAKLSVIQDVLKLFYDLVPQLYDLTMCNANVHSLCHLVTMVQNWGPPWGYSAFGFENVNGVLKQQIHGTQQVLYQAVSSMKLRKIISFAKENNQSQSSVIIGKLHKTVVPDEFSELIGSFSVLAFYRAKIGSIVYDSRKHKRKGSARISSIISFYQNESLCFGYILFFYLI</sequence>
<protein>
    <recommendedName>
        <fullName evidence="2">DUF4218 domain-containing protein</fullName>
    </recommendedName>
</protein>
<dbReference type="EnsemblMetazoa" id="Aqu2.1.07802_001">
    <property type="protein sequence ID" value="Aqu2.1.07802_001"/>
    <property type="gene ID" value="Aqu2.1.07802"/>
</dbReference>
<evidence type="ECO:0000313" key="1">
    <source>
        <dbReference type="EnsemblMetazoa" id="Aqu2.1.07802_001"/>
    </source>
</evidence>
<dbReference type="PANTHER" id="PTHR46579">
    <property type="entry name" value="F5/8 TYPE C DOMAIN-CONTAINING PROTEIN-RELATED"/>
    <property type="match status" value="1"/>
</dbReference>
<dbReference type="InParanoid" id="A0A1X7T064"/>